<accession>A0A2U1PN85</accession>
<dbReference type="SUPFAM" id="SSF54277">
    <property type="entry name" value="CAD &amp; PB1 domains"/>
    <property type="match status" value="1"/>
</dbReference>
<dbReference type="STRING" id="35608.A0A2U1PN85"/>
<dbReference type="GO" id="GO:0003700">
    <property type="term" value="F:DNA-binding transcription factor activity"/>
    <property type="evidence" value="ECO:0007669"/>
    <property type="project" value="InterPro"/>
</dbReference>
<dbReference type="EMBL" id="PKPP01000938">
    <property type="protein sequence ID" value="PWA87189.1"/>
    <property type="molecule type" value="Genomic_DNA"/>
</dbReference>
<dbReference type="AlphaFoldDB" id="A0A2U1PN85"/>
<dbReference type="CDD" id="cd05992">
    <property type="entry name" value="PB1"/>
    <property type="match status" value="1"/>
</dbReference>
<evidence type="ECO:0000313" key="3">
    <source>
        <dbReference type="Proteomes" id="UP000245207"/>
    </source>
</evidence>
<comment type="caution">
    <text evidence="2">The sequence shown here is derived from an EMBL/GenBank/DDBJ whole genome shotgun (WGS) entry which is preliminary data.</text>
</comment>
<dbReference type="InterPro" id="IPR000270">
    <property type="entry name" value="PB1_dom"/>
</dbReference>
<dbReference type="Pfam" id="PF00564">
    <property type="entry name" value="PB1"/>
    <property type="match status" value="1"/>
</dbReference>
<dbReference type="Proteomes" id="UP000245207">
    <property type="component" value="Unassembled WGS sequence"/>
</dbReference>
<dbReference type="PANTHER" id="PTHR32002">
    <property type="entry name" value="PROTEIN NLP8"/>
    <property type="match status" value="1"/>
</dbReference>
<dbReference type="SMART" id="SM00666">
    <property type="entry name" value="PB1"/>
    <property type="match status" value="1"/>
</dbReference>
<proteinExistence type="predicted"/>
<dbReference type="Gene3D" id="3.10.20.90">
    <property type="entry name" value="Phosphatidylinositol 3-kinase Catalytic Subunit, Chain A, domain 1"/>
    <property type="match status" value="1"/>
</dbReference>
<evidence type="ECO:0000259" key="1">
    <source>
        <dbReference type="SMART" id="SM00666"/>
    </source>
</evidence>
<dbReference type="OrthoDB" id="1594986at2759"/>
<gene>
    <name evidence="2" type="ORF">CTI12_AA064160</name>
</gene>
<evidence type="ECO:0000313" key="2">
    <source>
        <dbReference type="EMBL" id="PWA87189.1"/>
    </source>
</evidence>
<protein>
    <submittedName>
        <fullName evidence="2">PB1 domain-containing protein</fullName>
    </submittedName>
</protein>
<organism evidence="2 3">
    <name type="scientific">Artemisia annua</name>
    <name type="common">Sweet wormwood</name>
    <dbReference type="NCBI Taxonomy" id="35608"/>
    <lineage>
        <taxon>Eukaryota</taxon>
        <taxon>Viridiplantae</taxon>
        <taxon>Streptophyta</taxon>
        <taxon>Embryophyta</taxon>
        <taxon>Tracheophyta</taxon>
        <taxon>Spermatophyta</taxon>
        <taxon>Magnoliopsida</taxon>
        <taxon>eudicotyledons</taxon>
        <taxon>Gunneridae</taxon>
        <taxon>Pentapetalae</taxon>
        <taxon>asterids</taxon>
        <taxon>campanulids</taxon>
        <taxon>Asterales</taxon>
        <taxon>Asteraceae</taxon>
        <taxon>Asteroideae</taxon>
        <taxon>Anthemideae</taxon>
        <taxon>Artemisiinae</taxon>
        <taxon>Artemisia</taxon>
    </lineage>
</organism>
<dbReference type="PANTHER" id="PTHR32002:SF35">
    <property type="entry name" value="PROTEIN NLP6"/>
    <property type="match status" value="1"/>
</dbReference>
<dbReference type="InterPro" id="IPR055081">
    <property type="entry name" value="NLP1-9_GAF"/>
</dbReference>
<keyword evidence="3" id="KW-1185">Reference proteome</keyword>
<sequence>MDVATARQADVAFTHPSPPHPWWLLVARQEGAPHLHGEVELDSFILSISNMLSKNISLEPPSVASPGDARYLTKLSVFGDELSQSATTEGFEVRGGNIDRHDQTIRDKIITALKLLALRKPRVLVQFWSPRVVGKHRQQLTTKDQPFGLGVNDERLLFYRRDSESKFYDVDKDYEEEEGISPVVRVFRQGSPEWSCDVTNYLPKHFPQQECAIRCNLHGYVALPVFDPTTTLCVGVIELLMSSLYTSFYYEVQQIQKALKKQDLAYQQVSGGPATNIDHQGRQNELNKIFSILKVVCDTHRLPFAQTWAISPSASVASHEHVLTKSCNRYDSRCLGKVCMSTVALPFYVPDLGVWPFRDACKAQHLEMSRGLVGKALSSRGSCFCQDVTKLSEEDYPLVHHARMSGLITSCFAIHLHSVTTNDGYVLEFFLPLRIEDSRCMLNLVQLMQQQVMEIAYGVDQDDNLPIQVIGPLINPYVTNEPYIMQTFSMNVSDEGSSTNVSVTFTDGERSSYLKQGKKRKRGSDDTMVLVTVTYGEDIKSFKFPISLGLLMLKYKVAKRFKLKVKMIRLKYIDEENDLITVCVDKDLNLAMVASGSKNSMNLICKLSAD</sequence>
<reference evidence="2 3" key="1">
    <citation type="journal article" date="2018" name="Mol. Plant">
        <title>The genome of Artemisia annua provides insight into the evolution of Asteraceae family and artemisinin biosynthesis.</title>
        <authorList>
            <person name="Shen Q."/>
            <person name="Zhang L."/>
            <person name="Liao Z."/>
            <person name="Wang S."/>
            <person name="Yan T."/>
            <person name="Shi P."/>
            <person name="Liu M."/>
            <person name="Fu X."/>
            <person name="Pan Q."/>
            <person name="Wang Y."/>
            <person name="Lv Z."/>
            <person name="Lu X."/>
            <person name="Zhang F."/>
            <person name="Jiang W."/>
            <person name="Ma Y."/>
            <person name="Chen M."/>
            <person name="Hao X."/>
            <person name="Li L."/>
            <person name="Tang Y."/>
            <person name="Lv G."/>
            <person name="Zhou Y."/>
            <person name="Sun X."/>
            <person name="Brodelius P.E."/>
            <person name="Rose J.K.C."/>
            <person name="Tang K."/>
        </authorList>
    </citation>
    <scope>NUCLEOTIDE SEQUENCE [LARGE SCALE GENOMIC DNA]</scope>
    <source>
        <strain evidence="3">cv. Huhao1</strain>
        <tissue evidence="2">Leaf</tissue>
    </source>
</reference>
<name>A0A2U1PN85_ARTAN</name>
<feature type="domain" description="PB1" evidence="1">
    <location>
        <begin position="528"/>
        <end position="608"/>
    </location>
</feature>
<dbReference type="InterPro" id="IPR045012">
    <property type="entry name" value="NLP"/>
</dbReference>
<dbReference type="Pfam" id="PF22922">
    <property type="entry name" value="GAF_NLP"/>
    <property type="match status" value="1"/>
</dbReference>